<evidence type="ECO:0000313" key="1">
    <source>
        <dbReference type="EMBL" id="KAH6945440.1"/>
    </source>
</evidence>
<protein>
    <submittedName>
        <fullName evidence="1">Uncharacterized protein</fullName>
    </submittedName>
</protein>
<organism evidence="1 2">
    <name type="scientific">Hyalomma asiaticum</name>
    <name type="common">Tick</name>
    <dbReference type="NCBI Taxonomy" id="266040"/>
    <lineage>
        <taxon>Eukaryota</taxon>
        <taxon>Metazoa</taxon>
        <taxon>Ecdysozoa</taxon>
        <taxon>Arthropoda</taxon>
        <taxon>Chelicerata</taxon>
        <taxon>Arachnida</taxon>
        <taxon>Acari</taxon>
        <taxon>Parasitiformes</taxon>
        <taxon>Ixodida</taxon>
        <taxon>Ixodoidea</taxon>
        <taxon>Ixodidae</taxon>
        <taxon>Hyalomminae</taxon>
        <taxon>Hyalomma</taxon>
    </lineage>
</organism>
<dbReference type="EMBL" id="CM023481">
    <property type="protein sequence ID" value="KAH6945440.1"/>
    <property type="molecule type" value="Genomic_DNA"/>
</dbReference>
<proteinExistence type="predicted"/>
<name>A0ACB7TEJ7_HYAAI</name>
<gene>
    <name evidence="1" type="ORF">HPB50_008472</name>
</gene>
<reference evidence="1" key="1">
    <citation type="submission" date="2020-05" db="EMBL/GenBank/DDBJ databases">
        <title>Large-scale comparative analyses of tick genomes elucidate their genetic diversity and vector capacities.</title>
        <authorList>
            <person name="Jia N."/>
            <person name="Wang J."/>
            <person name="Shi W."/>
            <person name="Du L."/>
            <person name="Sun Y."/>
            <person name="Zhan W."/>
            <person name="Jiang J."/>
            <person name="Wang Q."/>
            <person name="Zhang B."/>
            <person name="Ji P."/>
            <person name="Sakyi L.B."/>
            <person name="Cui X."/>
            <person name="Yuan T."/>
            <person name="Jiang B."/>
            <person name="Yang W."/>
            <person name="Lam T.T.-Y."/>
            <person name="Chang Q."/>
            <person name="Ding S."/>
            <person name="Wang X."/>
            <person name="Zhu J."/>
            <person name="Ruan X."/>
            <person name="Zhao L."/>
            <person name="Wei J."/>
            <person name="Que T."/>
            <person name="Du C."/>
            <person name="Cheng J."/>
            <person name="Dai P."/>
            <person name="Han X."/>
            <person name="Huang E."/>
            <person name="Gao Y."/>
            <person name="Liu J."/>
            <person name="Shao H."/>
            <person name="Ye R."/>
            <person name="Li L."/>
            <person name="Wei W."/>
            <person name="Wang X."/>
            <person name="Wang C."/>
            <person name="Yang T."/>
            <person name="Huo Q."/>
            <person name="Li W."/>
            <person name="Guo W."/>
            <person name="Chen H."/>
            <person name="Zhou L."/>
            <person name="Ni X."/>
            <person name="Tian J."/>
            <person name="Zhou Y."/>
            <person name="Sheng Y."/>
            <person name="Liu T."/>
            <person name="Pan Y."/>
            <person name="Xia L."/>
            <person name="Li J."/>
            <person name="Zhao F."/>
            <person name="Cao W."/>
        </authorList>
    </citation>
    <scope>NUCLEOTIDE SEQUENCE</scope>
    <source>
        <strain evidence="1">Hyas-2018</strain>
    </source>
</reference>
<keyword evidence="2" id="KW-1185">Reference proteome</keyword>
<accession>A0ACB7TEJ7</accession>
<comment type="caution">
    <text evidence="1">The sequence shown here is derived from an EMBL/GenBank/DDBJ whole genome shotgun (WGS) entry which is preliminary data.</text>
</comment>
<sequence length="126" mass="13042">MPVVPSAIVLSTNPCGVSAPPDFLRGSEREADSCVAARATQSDIAEALGVTQATVNRILPAFRDKGRIGDAARNCVRKATEREDAALVAVGSANPLMTSGQVRDAAGIGMSTELVPQRLPEAGLKN</sequence>
<evidence type="ECO:0000313" key="2">
    <source>
        <dbReference type="Proteomes" id="UP000821845"/>
    </source>
</evidence>
<dbReference type="Proteomes" id="UP000821845">
    <property type="component" value="Chromosome 1"/>
</dbReference>